<feature type="domain" description="PurM-like N-terminal" evidence="1">
    <location>
        <begin position="13"/>
        <end position="125"/>
    </location>
</feature>
<dbReference type="PANTHER" id="PTHR30270">
    <property type="entry name" value="THIAMINE-MONOPHOSPHATE KINASE"/>
    <property type="match status" value="1"/>
</dbReference>
<sequence>MAKNFPGALSLLDDAALLDIDPDHQMVITNDILTAGVHFFENDPADLVARKSIRVNLSDLAAMGAEPLVYLLALSLPNTVDDAWLELFSNGLKQDQINYGISLIGGDTSSTPGPTSISITMLGRIRVNKALKKSNAKLGDDIWVSGNIGDAGVALKIIKGEVNVIDDKSKNYLFKRLHLPEPRLELGNNLIGIANSATDISDGLANDLNNICQASGFGAVVQGDSIPISELVSTLIKQTKHLKMSHIISGGEDYELVFTAPPEYTKNINTLSNKMGL</sequence>
<dbReference type="HAMAP" id="MF_02128">
    <property type="entry name" value="TMP_kinase"/>
    <property type="match status" value="1"/>
</dbReference>
<dbReference type="InterPro" id="IPR016188">
    <property type="entry name" value="PurM-like_N"/>
</dbReference>
<accession>A0A382WFS7</accession>
<dbReference type="InterPro" id="IPR036921">
    <property type="entry name" value="PurM-like_N_sf"/>
</dbReference>
<dbReference type="InterPro" id="IPR006283">
    <property type="entry name" value="ThiL-like"/>
</dbReference>
<dbReference type="InterPro" id="IPR010918">
    <property type="entry name" value="PurM-like_C_dom"/>
</dbReference>
<dbReference type="Pfam" id="PF02769">
    <property type="entry name" value="AIRS_C"/>
    <property type="match status" value="1"/>
</dbReference>
<evidence type="ECO:0000259" key="2">
    <source>
        <dbReference type="Pfam" id="PF02769"/>
    </source>
</evidence>
<dbReference type="SUPFAM" id="SSF56042">
    <property type="entry name" value="PurM C-terminal domain-like"/>
    <property type="match status" value="1"/>
</dbReference>
<dbReference type="GO" id="GO:0009030">
    <property type="term" value="F:thiamine-phosphate kinase activity"/>
    <property type="evidence" value="ECO:0007669"/>
    <property type="project" value="InterPro"/>
</dbReference>
<dbReference type="PANTHER" id="PTHR30270:SF0">
    <property type="entry name" value="THIAMINE-MONOPHOSPHATE KINASE"/>
    <property type="match status" value="1"/>
</dbReference>
<gene>
    <name evidence="3" type="ORF">METZ01_LOCUS410069</name>
</gene>
<dbReference type="AlphaFoldDB" id="A0A382WFS7"/>
<evidence type="ECO:0008006" key="4">
    <source>
        <dbReference type="Google" id="ProtNLM"/>
    </source>
</evidence>
<dbReference type="CDD" id="cd02194">
    <property type="entry name" value="ThiL"/>
    <property type="match status" value="1"/>
</dbReference>
<dbReference type="InterPro" id="IPR036676">
    <property type="entry name" value="PurM-like_C_sf"/>
</dbReference>
<dbReference type="SUPFAM" id="SSF55326">
    <property type="entry name" value="PurM N-terminal domain-like"/>
    <property type="match status" value="1"/>
</dbReference>
<feature type="domain" description="PurM-like C-terminal" evidence="2">
    <location>
        <begin position="139"/>
        <end position="250"/>
    </location>
</feature>
<name>A0A382WFS7_9ZZZZ</name>
<dbReference type="Pfam" id="PF00586">
    <property type="entry name" value="AIRS"/>
    <property type="match status" value="1"/>
</dbReference>
<dbReference type="Gene3D" id="3.90.650.10">
    <property type="entry name" value="PurM-like C-terminal domain"/>
    <property type="match status" value="1"/>
</dbReference>
<evidence type="ECO:0000313" key="3">
    <source>
        <dbReference type="EMBL" id="SVD57215.1"/>
    </source>
</evidence>
<proteinExistence type="inferred from homology"/>
<organism evidence="3">
    <name type="scientific">marine metagenome</name>
    <dbReference type="NCBI Taxonomy" id="408172"/>
    <lineage>
        <taxon>unclassified sequences</taxon>
        <taxon>metagenomes</taxon>
        <taxon>ecological metagenomes</taxon>
    </lineage>
</organism>
<dbReference type="Gene3D" id="3.30.1330.10">
    <property type="entry name" value="PurM-like, N-terminal domain"/>
    <property type="match status" value="1"/>
</dbReference>
<protein>
    <recommendedName>
        <fullName evidence="4">PurM-like N-terminal domain-containing protein</fullName>
    </recommendedName>
</protein>
<dbReference type="NCBIfam" id="TIGR01379">
    <property type="entry name" value="thiL"/>
    <property type="match status" value="1"/>
</dbReference>
<reference evidence="3" key="1">
    <citation type="submission" date="2018-05" db="EMBL/GenBank/DDBJ databases">
        <authorList>
            <person name="Lanie J.A."/>
            <person name="Ng W.-L."/>
            <person name="Kazmierczak K.M."/>
            <person name="Andrzejewski T.M."/>
            <person name="Davidsen T.M."/>
            <person name="Wayne K.J."/>
            <person name="Tettelin H."/>
            <person name="Glass J.I."/>
            <person name="Rusch D."/>
            <person name="Podicherti R."/>
            <person name="Tsui H.-C.T."/>
            <person name="Winkler M.E."/>
        </authorList>
    </citation>
    <scope>NUCLEOTIDE SEQUENCE</scope>
</reference>
<dbReference type="GO" id="GO:0009228">
    <property type="term" value="P:thiamine biosynthetic process"/>
    <property type="evidence" value="ECO:0007669"/>
    <property type="project" value="InterPro"/>
</dbReference>
<evidence type="ECO:0000259" key="1">
    <source>
        <dbReference type="Pfam" id="PF00586"/>
    </source>
</evidence>
<dbReference type="PIRSF" id="PIRSF005303">
    <property type="entry name" value="Thiam_monoph_kin"/>
    <property type="match status" value="1"/>
</dbReference>
<dbReference type="EMBL" id="UINC01159234">
    <property type="protein sequence ID" value="SVD57215.1"/>
    <property type="molecule type" value="Genomic_DNA"/>
</dbReference>
<feature type="non-terminal residue" evidence="3">
    <location>
        <position position="277"/>
    </location>
</feature>